<dbReference type="Proteomes" id="UP000242146">
    <property type="component" value="Unassembled WGS sequence"/>
</dbReference>
<protein>
    <recommendedName>
        <fullName evidence="3">Transcription factor domain-containing protein</fullName>
    </recommendedName>
</protein>
<gene>
    <name evidence="1" type="ORF">DM01DRAFT_1339355</name>
</gene>
<dbReference type="CDD" id="cd12148">
    <property type="entry name" value="fungal_TF_MHR"/>
    <property type="match status" value="1"/>
</dbReference>
<evidence type="ECO:0000313" key="2">
    <source>
        <dbReference type="Proteomes" id="UP000242146"/>
    </source>
</evidence>
<organism evidence="1 2">
    <name type="scientific">Hesseltinella vesiculosa</name>
    <dbReference type="NCBI Taxonomy" id="101127"/>
    <lineage>
        <taxon>Eukaryota</taxon>
        <taxon>Fungi</taxon>
        <taxon>Fungi incertae sedis</taxon>
        <taxon>Mucoromycota</taxon>
        <taxon>Mucoromycotina</taxon>
        <taxon>Mucoromycetes</taxon>
        <taxon>Mucorales</taxon>
        <taxon>Cunninghamellaceae</taxon>
        <taxon>Hesseltinella</taxon>
    </lineage>
</organism>
<dbReference type="OrthoDB" id="1747771at2759"/>
<comment type="caution">
    <text evidence="1">The sequence shown here is derived from an EMBL/GenBank/DDBJ whole genome shotgun (WGS) entry which is preliminary data.</text>
</comment>
<evidence type="ECO:0008006" key="3">
    <source>
        <dbReference type="Google" id="ProtNLM"/>
    </source>
</evidence>
<evidence type="ECO:0000313" key="1">
    <source>
        <dbReference type="EMBL" id="ORX47055.1"/>
    </source>
</evidence>
<accession>A0A1X2G7J8</accession>
<name>A0A1X2G7J8_9FUNG</name>
<sequence length="513" mass="58922">MYQPQANGTSEIVRPVLPVPLDVSFLPIQKEEDWTLPEGWVMKERKRSLVEVETNIRTLGQLYRTLSDMKKQLPSPVVADAEQPATPPFLAKKRNSSMGWLPVTPVSKRSFSKLGGGNPRVWHDHPSLAPYPYELFDRLVRLHLSCTSSSPTWRDPAQFLQMFHQGTLHRGLLYALCAYSALHGVMCHPDSFPPSTLPTLLPLAQDCYTLACEAVEFDDISTSNVEALVLLHLYANLVMQHEDHFLWVAKRQIQYLDYTKWWNFRAWFQRIKFATNASGPEDGTPTMTKPQQAPSNAHLQSPELMARYSSASYDHPHYLQRLWVYYEIRGWALLRDEATSIGQLDAWFQDSTKAMQVEQATLPLWQQLRLQVLYLSGLLHWYQRELILALAENDRAQEQSSADYFTFSSNARDRLEQVLNNGIMIAFQLIQSVFRLFSIHHRCILPELIDTLTSACTLLYFGEKMSSDTQMALQAQQSLRQLVVAFQAEQGMLQSHKVFQAVCRWQSMLQPTT</sequence>
<reference evidence="1 2" key="1">
    <citation type="submission" date="2016-07" db="EMBL/GenBank/DDBJ databases">
        <title>Pervasive Adenine N6-methylation of Active Genes in Fungi.</title>
        <authorList>
            <consortium name="DOE Joint Genome Institute"/>
            <person name="Mondo S.J."/>
            <person name="Dannebaum R.O."/>
            <person name="Kuo R.C."/>
            <person name="Labutti K."/>
            <person name="Haridas S."/>
            <person name="Kuo A."/>
            <person name="Salamov A."/>
            <person name="Ahrendt S.R."/>
            <person name="Lipzen A."/>
            <person name="Sullivan W."/>
            <person name="Andreopoulos W.B."/>
            <person name="Clum A."/>
            <person name="Lindquist E."/>
            <person name="Daum C."/>
            <person name="Ramamoorthy G.K."/>
            <person name="Gryganskyi A."/>
            <person name="Culley D."/>
            <person name="Magnuson J.K."/>
            <person name="James T.Y."/>
            <person name="O'Malley M.A."/>
            <person name="Stajich J.E."/>
            <person name="Spatafora J.W."/>
            <person name="Visel A."/>
            <person name="Grigoriev I.V."/>
        </authorList>
    </citation>
    <scope>NUCLEOTIDE SEQUENCE [LARGE SCALE GENOMIC DNA]</scope>
    <source>
        <strain evidence="1 2">NRRL 3301</strain>
    </source>
</reference>
<keyword evidence="2" id="KW-1185">Reference proteome</keyword>
<dbReference type="EMBL" id="MCGT01000035">
    <property type="protein sequence ID" value="ORX47055.1"/>
    <property type="molecule type" value="Genomic_DNA"/>
</dbReference>
<dbReference type="AlphaFoldDB" id="A0A1X2G7J8"/>
<proteinExistence type="predicted"/>